<name>A0A0U5JFL5_9BACT</name>
<feature type="transmembrane region" description="Helical" evidence="1">
    <location>
        <begin position="67"/>
        <end position="85"/>
    </location>
</feature>
<dbReference type="EMBL" id="LN879502">
    <property type="protein sequence ID" value="CUI17917.1"/>
    <property type="molecule type" value="Genomic_DNA"/>
</dbReference>
<gene>
    <name evidence="2" type="ORF">PNK_2319</name>
</gene>
<reference evidence="3" key="1">
    <citation type="submission" date="2015-09" db="EMBL/GenBank/DDBJ databases">
        <authorList>
            <person name="Bertelli C."/>
        </authorList>
    </citation>
    <scope>NUCLEOTIDE SEQUENCE [LARGE SCALE GENOMIC DNA]</scope>
    <source>
        <strain evidence="3">KNic</strain>
    </source>
</reference>
<dbReference type="PATRIC" id="fig|389348.3.peg.2603"/>
<keyword evidence="1" id="KW-0812">Transmembrane</keyword>
<dbReference type="AlphaFoldDB" id="A0A0U5JFL5"/>
<keyword evidence="1" id="KW-1133">Transmembrane helix</keyword>
<dbReference type="Proteomes" id="UP000069902">
    <property type="component" value="Chromosome cPNK"/>
</dbReference>
<dbReference type="InParanoid" id="A0A0U5JFL5"/>
<evidence type="ECO:0000256" key="1">
    <source>
        <dbReference type="SAM" id="Phobius"/>
    </source>
</evidence>
<proteinExistence type="predicted"/>
<evidence type="ECO:0000313" key="2">
    <source>
        <dbReference type="EMBL" id="CUI17917.1"/>
    </source>
</evidence>
<organism evidence="2 3">
    <name type="scientific">Candidatus Protochlamydia naegleriophila</name>
    <dbReference type="NCBI Taxonomy" id="389348"/>
    <lineage>
        <taxon>Bacteria</taxon>
        <taxon>Pseudomonadati</taxon>
        <taxon>Chlamydiota</taxon>
        <taxon>Chlamydiia</taxon>
        <taxon>Parachlamydiales</taxon>
        <taxon>Parachlamydiaceae</taxon>
        <taxon>Candidatus Protochlamydia</taxon>
    </lineage>
</organism>
<dbReference type="KEGG" id="pnl:PNK_2319"/>
<accession>A0A0U5JFL5</accession>
<evidence type="ECO:0000313" key="3">
    <source>
        <dbReference type="Proteomes" id="UP000069902"/>
    </source>
</evidence>
<sequence length="109" mass="12139">MNMRVNFPSFNACLQALPQVPQSVSDFLSSEHVRRVKEVALSIFRQIYNFFSNYNSESTQSGGSVKSIGMIGFMSLIAIMLITLLRTPRNGNREQNRAGFLPPVTPGRG</sequence>
<dbReference type="RefSeq" id="WP_032124595.1">
    <property type="nucleotide sequence ID" value="NZ_LN879502.1"/>
</dbReference>
<dbReference type="STRING" id="389348.PNK_2319"/>
<keyword evidence="1" id="KW-0472">Membrane</keyword>
<keyword evidence="3" id="KW-1185">Reference proteome</keyword>
<protein>
    <submittedName>
        <fullName evidence="2">Putative membrane protein</fullName>
    </submittedName>
</protein>